<name>A0ABT2FKJ9_9GAMM</name>
<sequence>MNFLAHLHLADISNTSLAGNIAGDFCRGNIADHPKHLQQGIWLHRKIDTLTDQDESVVALKQQFPAPLRRVAPILIDLAFDHMLARYWDEYHHQSLAQFSQRCYQQLTTTAQLPETLNTLAVKMQQGDWLGSYADTDGFHQAVNGVSKRLSKPELFRGATKALSKLDVDIEIAFRTFYPQLMAYSRLWTRQTPEQYL</sequence>
<gene>
    <name evidence="5" type="ORF">L9G74_10345</name>
</gene>
<dbReference type="PANTHER" id="PTHR38764">
    <property type="entry name" value="ACYL CARRIER PROTEIN PHOSPHODIESTERASE"/>
    <property type="match status" value="1"/>
</dbReference>
<comment type="caution">
    <text evidence="5">The sequence shown here is derived from an EMBL/GenBank/DDBJ whole genome shotgun (WGS) entry which is preliminary data.</text>
</comment>
<dbReference type="PIRSF" id="PIRSF011489">
    <property type="entry name" value="DUF479"/>
    <property type="match status" value="1"/>
</dbReference>
<dbReference type="PANTHER" id="PTHR38764:SF1">
    <property type="entry name" value="ACYL CARRIER PROTEIN PHOSPHODIESTERASE"/>
    <property type="match status" value="1"/>
</dbReference>
<accession>A0ABT2FKJ9</accession>
<evidence type="ECO:0000256" key="4">
    <source>
        <dbReference type="ARBA" id="ARBA00023160"/>
    </source>
</evidence>
<evidence type="ECO:0000256" key="2">
    <source>
        <dbReference type="ARBA" id="ARBA00022801"/>
    </source>
</evidence>
<dbReference type="InterPro" id="IPR007431">
    <property type="entry name" value="ACP_PD"/>
</dbReference>
<dbReference type="Proteomes" id="UP001201549">
    <property type="component" value="Unassembled WGS sequence"/>
</dbReference>
<dbReference type="Pfam" id="PF04336">
    <property type="entry name" value="ACP_PD"/>
    <property type="match status" value="1"/>
</dbReference>
<keyword evidence="4" id="KW-0275">Fatty acid biosynthesis</keyword>
<protein>
    <submittedName>
        <fullName evidence="5">ACP phosphodiesterase</fullName>
    </submittedName>
</protein>
<evidence type="ECO:0000313" key="5">
    <source>
        <dbReference type="EMBL" id="MCS4556843.1"/>
    </source>
</evidence>
<organism evidence="5 6">
    <name type="scientific">Shewanella electrica</name>
    <dbReference type="NCBI Taxonomy" id="515560"/>
    <lineage>
        <taxon>Bacteria</taxon>
        <taxon>Pseudomonadati</taxon>
        <taxon>Pseudomonadota</taxon>
        <taxon>Gammaproteobacteria</taxon>
        <taxon>Alteromonadales</taxon>
        <taxon>Shewanellaceae</taxon>
        <taxon>Shewanella</taxon>
    </lineage>
</organism>
<dbReference type="EMBL" id="JAKOGG010000005">
    <property type="protein sequence ID" value="MCS4556843.1"/>
    <property type="molecule type" value="Genomic_DNA"/>
</dbReference>
<keyword evidence="4" id="KW-0276">Fatty acid metabolism</keyword>
<evidence type="ECO:0000313" key="6">
    <source>
        <dbReference type="Proteomes" id="UP001201549"/>
    </source>
</evidence>
<dbReference type="RefSeq" id="WP_238896232.1">
    <property type="nucleotide sequence ID" value="NZ_JAKOGG010000005.1"/>
</dbReference>
<keyword evidence="2" id="KW-0378">Hydrolase</keyword>
<proteinExistence type="predicted"/>
<keyword evidence="6" id="KW-1185">Reference proteome</keyword>
<keyword evidence="3" id="KW-0443">Lipid metabolism</keyword>
<evidence type="ECO:0000256" key="1">
    <source>
        <dbReference type="ARBA" id="ARBA00022516"/>
    </source>
</evidence>
<reference evidence="6" key="1">
    <citation type="submission" date="2023-07" db="EMBL/GenBank/DDBJ databases">
        <title>Shewanella mangrovi sp. nov., an acetaldehyde- degrading bacterium isolated from mangrove sediment.</title>
        <authorList>
            <person name="Liu Y."/>
        </authorList>
    </citation>
    <scope>NUCLEOTIDE SEQUENCE [LARGE SCALE GENOMIC DNA]</scope>
    <source>
        <strain evidence="6">C32</strain>
    </source>
</reference>
<evidence type="ECO:0000256" key="3">
    <source>
        <dbReference type="ARBA" id="ARBA00023098"/>
    </source>
</evidence>
<keyword evidence="1" id="KW-0444">Lipid biosynthesis</keyword>